<dbReference type="AlphaFoldDB" id="A0A2M7W3Y4"/>
<evidence type="ECO:0000313" key="4">
    <source>
        <dbReference type="Proteomes" id="UP000230137"/>
    </source>
</evidence>
<evidence type="ECO:0000256" key="1">
    <source>
        <dbReference type="SAM" id="MobiDB-lite"/>
    </source>
</evidence>
<feature type="transmembrane region" description="Helical" evidence="2">
    <location>
        <begin position="76"/>
        <end position="100"/>
    </location>
</feature>
<keyword evidence="2" id="KW-1133">Transmembrane helix</keyword>
<reference evidence="4" key="1">
    <citation type="submission" date="2017-09" db="EMBL/GenBank/DDBJ databases">
        <title>Depth-based differentiation of microbial function through sediment-hosted aquifers and enrichment of novel symbionts in the deep terrestrial subsurface.</title>
        <authorList>
            <person name="Probst A.J."/>
            <person name="Ladd B."/>
            <person name="Jarett J.K."/>
            <person name="Geller-Mcgrath D.E."/>
            <person name="Sieber C.M.K."/>
            <person name="Emerson J.B."/>
            <person name="Anantharaman K."/>
            <person name="Thomas B.C."/>
            <person name="Malmstrom R."/>
            <person name="Stieglmeier M."/>
            <person name="Klingl A."/>
            <person name="Woyke T."/>
            <person name="Ryan C.M."/>
            <person name="Banfield J.F."/>
        </authorList>
    </citation>
    <scope>NUCLEOTIDE SEQUENCE [LARGE SCALE GENOMIC DNA]</scope>
</reference>
<evidence type="ECO:0000256" key="2">
    <source>
        <dbReference type="SAM" id="Phobius"/>
    </source>
</evidence>
<gene>
    <name evidence="3" type="ORF">COX60_01985</name>
</gene>
<sequence length="244" mass="26088">MSTQPLVHKKMVVGLLASTLLVIFGLYIISKANVLADTVAKLPPLDLNTLVPGTDVVKPSAKFVDVKTIIGTVFDLVIGISSGIFVILLLVGGVVYLTGAGNDEQTGKAKKMMIDAVIGLFIVLASWSISTWVINAFTVDSRTGTYQSGSGTGSKKTKAPTPSSDLPPSEGGSNPNDAARQKEINLPTTDDGVCDINERENITEKFDFAKTANELIGMYDGDIACNDYIRNLYEFVNEDTGDYN</sequence>
<comment type="caution">
    <text evidence="3">The sequence shown here is derived from an EMBL/GenBank/DDBJ whole genome shotgun (WGS) entry which is preliminary data.</text>
</comment>
<feature type="transmembrane region" description="Helical" evidence="2">
    <location>
        <begin position="12"/>
        <end position="29"/>
    </location>
</feature>
<dbReference type="EMBL" id="PFQF01000030">
    <property type="protein sequence ID" value="PJA20347.1"/>
    <property type="molecule type" value="Genomic_DNA"/>
</dbReference>
<accession>A0A2M7W3Y4</accession>
<dbReference type="InterPro" id="IPR043993">
    <property type="entry name" value="T4SS_pilin"/>
</dbReference>
<feature type="region of interest" description="Disordered" evidence="1">
    <location>
        <begin position="144"/>
        <end position="193"/>
    </location>
</feature>
<proteinExistence type="predicted"/>
<keyword evidence="2" id="KW-0812">Transmembrane</keyword>
<name>A0A2M7W3Y4_9BACT</name>
<protein>
    <submittedName>
        <fullName evidence="3">Uncharacterized protein</fullName>
    </submittedName>
</protein>
<dbReference type="Proteomes" id="UP000230137">
    <property type="component" value="Unassembled WGS sequence"/>
</dbReference>
<organism evidence="3 4">
    <name type="scientific">Candidatus Berkelbacteria bacterium CG_4_10_14_0_2_um_filter_35_9_33_12</name>
    <dbReference type="NCBI Taxonomy" id="1974499"/>
    <lineage>
        <taxon>Bacteria</taxon>
        <taxon>Candidatus Berkelbacteria</taxon>
    </lineage>
</organism>
<dbReference type="Pfam" id="PF18895">
    <property type="entry name" value="T4SS_pilin"/>
    <property type="match status" value="1"/>
</dbReference>
<evidence type="ECO:0000313" key="3">
    <source>
        <dbReference type="EMBL" id="PJA20347.1"/>
    </source>
</evidence>
<feature type="transmembrane region" description="Helical" evidence="2">
    <location>
        <begin position="112"/>
        <end position="134"/>
    </location>
</feature>
<keyword evidence="2" id="KW-0472">Membrane</keyword>